<name>A0AAW5UC39_9BACT</name>
<gene>
    <name evidence="2" type="ORF">ONT01_14030</name>
</gene>
<evidence type="ECO:0000256" key="1">
    <source>
        <dbReference type="SAM" id="Phobius"/>
    </source>
</evidence>
<dbReference type="EMBL" id="JAPDVD010000002">
    <property type="protein sequence ID" value="MCW4138864.1"/>
    <property type="molecule type" value="Genomic_DNA"/>
</dbReference>
<accession>A0AAW5UC39</accession>
<keyword evidence="1" id="KW-1133">Transmembrane helix</keyword>
<evidence type="ECO:0000313" key="3">
    <source>
        <dbReference type="Proteomes" id="UP001208620"/>
    </source>
</evidence>
<dbReference type="RefSeq" id="WP_264949522.1">
    <property type="nucleotide sequence ID" value="NZ_JAPDVB010000002.1"/>
</dbReference>
<protein>
    <submittedName>
        <fullName evidence="2">Uncharacterized protein</fullName>
    </submittedName>
</protein>
<dbReference type="Proteomes" id="UP001208620">
    <property type="component" value="Unassembled WGS sequence"/>
</dbReference>
<comment type="caution">
    <text evidence="2">The sequence shown here is derived from an EMBL/GenBank/DDBJ whole genome shotgun (WGS) entry which is preliminary data.</text>
</comment>
<dbReference type="AlphaFoldDB" id="A0AAW5UC39"/>
<keyword evidence="1" id="KW-0812">Transmembrane</keyword>
<proteinExistence type="predicted"/>
<reference evidence="2" key="1">
    <citation type="submission" date="2022-11" db="EMBL/GenBank/DDBJ databases">
        <title>Genomic repertoires linked with pathogenic potency of arthritogenic Prevotella copri isolated from the gut of rheumatoid arthritis patients.</title>
        <authorList>
            <person name="Nii T."/>
            <person name="Maeda Y."/>
            <person name="Motooka D."/>
            <person name="Naito M."/>
            <person name="Matsumoto Y."/>
            <person name="Ogawa T."/>
            <person name="Oguro-Igashira E."/>
            <person name="Kishikawa T."/>
            <person name="Yamashita M."/>
            <person name="Koizumi S."/>
            <person name="Kurakawa T."/>
            <person name="Okumura R."/>
            <person name="Kayama H."/>
            <person name="Murakami M."/>
            <person name="Sakaguchi T."/>
            <person name="Das B."/>
            <person name="Nakamura S."/>
            <person name="Okada Y."/>
            <person name="Kumanogoh A."/>
            <person name="Takeda K."/>
        </authorList>
    </citation>
    <scope>NUCLEOTIDE SEQUENCE</scope>
    <source>
        <strain evidence="2">H105_2-2</strain>
    </source>
</reference>
<keyword evidence="1" id="KW-0472">Membrane</keyword>
<organism evidence="2 3">
    <name type="scientific">Segatella copri</name>
    <dbReference type="NCBI Taxonomy" id="165179"/>
    <lineage>
        <taxon>Bacteria</taxon>
        <taxon>Pseudomonadati</taxon>
        <taxon>Bacteroidota</taxon>
        <taxon>Bacteroidia</taxon>
        <taxon>Bacteroidales</taxon>
        <taxon>Prevotellaceae</taxon>
        <taxon>Segatella</taxon>
    </lineage>
</organism>
<sequence length="154" mass="17803">MGTFSIFALVLTFILVFYYAVVILMDLRKINPEIRKDDVEFIKTAEEQDTQHEEEEQPVDVDEDNILHPISHEVGDSQPASGQPHTEGTYMTVEDVKNMKTSEVYERIRNAKNEMITYRADAEHEMASEDFRQHMIEGEMLLDQMSESLANMSL</sequence>
<feature type="transmembrane region" description="Helical" evidence="1">
    <location>
        <begin position="6"/>
        <end position="27"/>
    </location>
</feature>
<evidence type="ECO:0000313" key="2">
    <source>
        <dbReference type="EMBL" id="MCW4138864.1"/>
    </source>
</evidence>